<keyword evidence="2" id="KW-1185">Reference proteome</keyword>
<comment type="caution">
    <text evidence="1">The sequence shown here is derived from an EMBL/GenBank/DDBJ whole genome shotgun (WGS) entry which is preliminary data.</text>
</comment>
<evidence type="ECO:0000313" key="2">
    <source>
        <dbReference type="Proteomes" id="UP000325212"/>
    </source>
</evidence>
<name>A0AAV3W0K4_9CLOT</name>
<dbReference type="AlphaFoldDB" id="A0AAV3W0K4"/>
<accession>A0AAV3W0K4</accession>
<reference evidence="1 2" key="1">
    <citation type="submission" date="2019-06" db="EMBL/GenBank/DDBJ databases">
        <title>Draft genome sequence of Clostridium diolis DSM 15410.</title>
        <authorList>
            <person name="Kobayashi H."/>
            <person name="Tanizawa Y."/>
            <person name="Tohno M."/>
        </authorList>
    </citation>
    <scope>NUCLEOTIDE SEQUENCE [LARGE SCALE GENOMIC DNA]</scope>
    <source>
        <strain evidence="1 2">DSM 15410</strain>
    </source>
</reference>
<organism evidence="1 2">
    <name type="scientific">Clostridium diolis</name>
    <dbReference type="NCBI Taxonomy" id="223919"/>
    <lineage>
        <taxon>Bacteria</taxon>
        <taxon>Bacillati</taxon>
        <taxon>Bacillota</taxon>
        <taxon>Clostridia</taxon>
        <taxon>Eubacteriales</taxon>
        <taxon>Clostridiaceae</taxon>
        <taxon>Clostridium</taxon>
    </lineage>
</organism>
<protein>
    <submittedName>
        <fullName evidence="1">Uncharacterized protein</fullName>
    </submittedName>
</protein>
<dbReference type="EMBL" id="BJLA01000009">
    <property type="protein sequence ID" value="GEA31803.1"/>
    <property type="molecule type" value="Genomic_DNA"/>
</dbReference>
<dbReference type="Proteomes" id="UP000325212">
    <property type="component" value="Unassembled WGS sequence"/>
</dbReference>
<sequence length="59" mass="7110">MSEPIYFLRKKVYNLQIVEDDKVILIGLKRYLCKREYINRKITIANVDVHTLLMSRILQ</sequence>
<gene>
    <name evidence="1" type="ORF">CDIOL_27260</name>
</gene>
<proteinExistence type="predicted"/>
<evidence type="ECO:0000313" key="1">
    <source>
        <dbReference type="EMBL" id="GEA31803.1"/>
    </source>
</evidence>